<dbReference type="EMBL" id="JACSDZ010000002">
    <property type="protein sequence ID" value="KAF7415030.1"/>
    <property type="molecule type" value="Genomic_DNA"/>
</dbReference>
<name>A0A834NPA2_VESGE</name>
<feature type="region of interest" description="Disordered" evidence="1">
    <location>
        <begin position="1"/>
        <end position="20"/>
    </location>
</feature>
<proteinExistence type="predicted"/>
<evidence type="ECO:0000313" key="3">
    <source>
        <dbReference type="Proteomes" id="UP000617340"/>
    </source>
</evidence>
<evidence type="ECO:0000313" key="2">
    <source>
        <dbReference type="EMBL" id="KAF7415030.1"/>
    </source>
</evidence>
<keyword evidence="3" id="KW-1185">Reference proteome</keyword>
<feature type="compositionally biased region" description="Acidic residues" evidence="1">
    <location>
        <begin position="63"/>
        <end position="84"/>
    </location>
</feature>
<gene>
    <name evidence="2" type="ORF">HZH68_003519</name>
</gene>
<dbReference type="Proteomes" id="UP000617340">
    <property type="component" value="Unassembled WGS sequence"/>
</dbReference>
<evidence type="ECO:0000256" key="1">
    <source>
        <dbReference type="SAM" id="MobiDB-lite"/>
    </source>
</evidence>
<dbReference type="AlphaFoldDB" id="A0A834NPA2"/>
<sequence length="101" mass="11733">MELEGDMAERIGRSHGMHANNREKEDFFDPALCMSHFIKFSVTSAFEVYASTRSLLVGISEHEEGEEEEEEDEDEEDEEEEEEGKEEKSSGFTIYLPIMYR</sequence>
<comment type="caution">
    <text evidence="2">The sequence shown here is derived from an EMBL/GenBank/DDBJ whole genome shotgun (WGS) entry which is preliminary data.</text>
</comment>
<protein>
    <submittedName>
        <fullName evidence="2">Uncharacterized protein</fullName>
    </submittedName>
</protein>
<organism evidence="2 3">
    <name type="scientific">Vespula germanica</name>
    <name type="common">German yellow jacket</name>
    <name type="synonym">Paravespula germanica</name>
    <dbReference type="NCBI Taxonomy" id="30212"/>
    <lineage>
        <taxon>Eukaryota</taxon>
        <taxon>Metazoa</taxon>
        <taxon>Ecdysozoa</taxon>
        <taxon>Arthropoda</taxon>
        <taxon>Hexapoda</taxon>
        <taxon>Insecta</taxon>
        <taxon>Pterygota</taxon>
        <taxon>Neoptera</taxon>
        <taxon>Endopterygota</taxon>
        <taxon>Hymenoptera</taxon>
        <taxon>Apocrita</taxon>
        <taxon>Aculeata</taxon>
        <taxon>Vespoidea</taxon>
        <taxon>Vespidae</taxon>
        <taxon>Vespinae</taxon>
        <taxon>Vespula</taxon>
    </lineage>
</organism>
<accession>A0A834NPA2</accession>
<reference evidence="2" key="1">
    <citation type="journal article" date="2020" name="G3 (Bethesda)">
        <title>High-Quality Assemblies for Three Invasive Social Wasps from the &lt;i&gt;Vespula&lt;/i&gt; Genus.</title>
        <authorList>
            <person name="Harrop T.W.R."/>
            <person name="Guhlin J."/>
            <person name="McLaughlin G.M."/>
            <person name="Permina E."/>
            <person name="Stockwell P."/>
            <person name="Gilligan J."/>
            <person name="Le Lec M.F."/>
            <person name="Gruber M.A.M."/>
            <person name="Quinn O."/>
            <person name="Lovegrove M."/>
            <person name="Duncan E.J."/>
            <person name="Remnant E.J."/>
            <person name="Van Eeckhoven J."/>
            <person name="Graham B."/>
            <person name="Knapp R.A."/>
            <person name="Langford K.W."/>
            <person name="Kronenberg Z."/>
            <person name="Press M.O."/>
            <person name="Eacker S.M."/>
            <person name="Wilson-Rankin E.E."/>
            <person name="Purcell J."/>
            <person name="Lester P.J."/>
            <person name="Dearden P.K."/>
        </authorList>
    </citation>
    <scope>NUCLEOTIDE SEQUENCE</scope>
    <source>
        <strain evidence="2">Linc-1</strain>
    </source>
</reference>
<feature type="region of interest" description="Disordered" evidence="1">
    <location>
        <begin position="59"/>
        <end position="101"/>
    </location>
</feature>